<evidence type="ECO:0000256" key="2">
    <source>
        <dbReference type="SAM" id="Phobius"/>
    </source>
</evidence>
<feature type="region of interest" description="Disordered" evidence="1">
    <location>
        <begin position="739"/>
        <end position="831"/>
    </location>
</feature>
<dbReference type="InParanoid" id="A0A317XRM0"/>
<feature type="region of interest" description="Disordered" evidence="1">
    <location>
        <begin position="504"/>
        <end position="532"/>
    </location>
</feature>
<feature type="compositionally biased region" description="Gly residues" evidence="1">
    <location>
        <begin position="296"/>
        <end position="307"/>
    </location>
</feature>
<dbReference type="Proteomes" id="UP000246740">
    <property type="component" value="Unassembled WGS sequence"/>
</dbReference>
<organism evidence="3 4">
    <name type="scientific">Testicularia cyperi</name>
    <dbReference type="NCBI Taxonomy" id="1882483"/>
    <lineage>
        <taxon>Eukaryota</taxon>
        <taxon>Fungi</taxon>
        <taxon>Dikarya</taxon>
        <taxon>Basidiomycota</taxon>
        <taxon>Ustilaginomycotina</taxon>
        <taxon>Ustilaginomycetes</taxon>
        <taxon>Ustilaginales</taxon>
        <taxon>Anthracoideaceae</taxon>
        <taxon>Testicularia</taxon>
    </lineage>
</organism>
<feature type="compositionally biased region" description="Low complexity" evidence="1">
    <location>
        <begin position="143"/>
        <end position="191"/>
    </location>
</feature>
<evidence type="ECO:0000313" key="3">
    <source>
        <dbReference type="EMBL" id="PWZ00538.1"/>
    </source>
</evidence>
<evidence type="ECO:0000256" key="1">
    <source>
        <dbReference type="SAM" id="MobiDB-lite"/>
    </source>
</evidence>
<keyword evidence="2" id="KW-0472">Membrane</keyword>
<feature type="region of interest" description="Disordered" evidence="1">
    <location>
        <begin position="43"/>
        <end position="225"/>
    </location>
</feature>
<reference evidence="3 4" key="1">
    <citation type="journal article" date="2018" name="Mol. Biol. Evol.">
        <title>Broad Genomic Sampling Reveals a Smut Pathogenic Ancestry of the Fungal Clade Ustilaginomycotina.</title>
        <authorList>
            <person name="Kijpornyongpan T."/>
            <person name="Mondo S.J."/>
            <person name="Barry K."/>
            <person name="Sandor L."/>
            <person name="Lee J."/>
            <person name="Lipzen A."/>
            <person name="Pangilinan J."/>
            <person name="LaButti K."/>
            <person name="Hainaut M."/>
            <person name="Henrissat B."/>
            <person name="Grigoriev I.V."/>
            <person name="Spatafora J.W."/>
            <person name="Aime M.C."/>
        </authorList>
    </citation>
    <scope>NUCLEOTIDE SEQUENCE [LARGE SCALE GENOMIC DNA]</scope>
    <source>
        <strain evidence="3 4">MCA 3645</strain>
    </source>
</reference>
<name>A0A317XRM0_9BASI</name>
<accession>A0A317XRM0</accession>
<keyword evidence="4" id="KW-1185">Reference proteome</keyword>
<feature type="compositionally biased region" description="Basic and acidic residues" evidence="1">
    <location>
        <begin position="51"/>
        <end position="65"/>
    </location>
</feature>
<keyword evidence="2" id="KW-1133">Transmembrane helix</keyword>
<feature type="transmembrane region" description="Helical" evidence="2">
    <location>
        <begin position="234"/>
        <end position="252"/>
    </location>
</feature>
<feature type="compositionally biased region" description="Basic and acidic residues" evidence="1">
    <location>
        <begin position="72"/>
        <end position="85"/>
    </location>
</feature>
<dbReference type="OrthoDB" id="2547656at2759"/>
<dbReference type="EMBL" id="KZ819192">
    <property type="protein sequence ID" value="PWZ00538.1"/>
    <property type="molecule type" value="Genomic_DNA"/>
</dbReference>
<feature type="region of interest" description="Disordered" evidence="1">
    <location>
        <begin position="261"/>
        <end position="315"/>
    </location>
</feature>
<proteinExistence type="predicted"/>
<dbReference type="AlphaFoldDB" id="A0A317XRM0"/>
<feature type="compositionally biased region" description="Polar residues" evidence="1">
    <location>
        <begin position="760"/>
        <end position="770"/>
    </location>
</feature>
<protein>
    <submittedName>
        <fullName evidence="3">Uncharacterized protein</fullName>
    </submittedName>
</protein>
<feature type="compositionally biased region" description="Basic and acidic residues" evidence="1">
    <location>
        <begin position="617"/>
        <end position="626"/>
    </location>
</feature>
<gene>
    <name evidence="3" type="ORF">BCV70DRAFT_223089</name>
</gene>
<feature type="region of interest" description="Disordered" evidence="1">
    <location>
        <begin position="411"/>
        <end position="431"/>
    </location>
</feature>
<feature type="compositionally biased region" description="Polar residues" evidence="1">
    <location>
        <begin position="107"/>
        <end position="127"/>
    </location>
</feature>
<evidence type="ECO:0000313" key="4">
    <source>
        <dbReference type="Proteomes" id="UP000246740"/>
    </source>
</evidence>
<feature type="region of interest" description="Disordered" evidence="1">
    <location>
        <begin position="606"/>
        <end position="626"/>
    </location>
</feature>
<keyword evidence="2" id="KW-0812">Transmembrane</keyword>
<sequence>MFELSLLMGKKSVLPASCFAGKAGQVIMSSPAKDGGMAIAKRGLSRRSHIHSHDHDHDHDHHDSENDNDNDNDVKKPNLQARDDLSATIADSSSGASGEIAPPAPATSGSGSANSPFSNTNATTDTINGSPLSNPSSGGGGDDNSNSSPSSSASPNGSSASGSFGSTLSNSTSPPPSTSTSTAGSSSPLSGQTTPGTPAGTDGHSNATSIDSGARVPPNAPVEQHKTSTVATDVGIVFFVAMVILCGMFVWWRRRSQKRQAGGTSALGTSQSRFESQKLGSFDSRRGSSRRPLPEDGGGGGGGGGGFEPQFHPRMPETIYPSIAARSVPAVSMSTSLSNTLEQEDQERRFAGERRAHFDNPRSGVVGGGGDSWGRSMVQTCGSTDYNTATQDTATTKVRVPTLAHHTSLQSIGEALESSPPRKPDPSLVYLSQSPNYKEERRVSRVLGQVGGDQHRPMTAPGIRVASYATFQSLSPTSTFGGGLSPQHDHHALGHGYEQDLATLSPTQKRGSARRKNSDGNRGSIEMRKHGSSLIIREKHSIPTLKRPMSGVAGSGRALGTGGLRHALGLRPKTAFDLDGREHVWDKYAIVIDTDDMVSKAGEDVLRASPTPSPEQGDQRSGDHPLADDAVAVRSDQDLKRATFGCTRAGDEASSGTAVDAPRLDAHPDYLAMPPTPPGATRTSHISVGITTYDSASTSPCGSYSFEIRDVVVKRNAVPDDMPRNVSVDLLRVETPIQRMPSQTQPLRSKASIVRRANQAHGQPQVQGQTAPAAHSSPLVAPAAAARNIDDKIPSGSSTLDQTHTSKSSATFVQDLDWNPRDPHDACIATN</sequence>
<feature type="compositionally biased region" description="Polar residues" evidence="1">
    <location>
        <begin position="795"/>
        <end position="812"/>
    </location>
</feature>
<feature type="compositionally biased region" description="Polar residues" evidence="1">
    <location>
        <begin position="262"/>
        <end position="274"/>
    </location>
</feature>